<name>A0A1Y5TTW5_9RHOB</name>
<dbReference type="InterPro" id="IPR038404">
    <property type="entry name" value="TRAP_DctP_sf"/>
</dbReference>
<comment type="similarity">
    <text evidence="2">Belongs to the bacterial solute-binding protein 7 family.</text>
</comment>
<dbReference type="Proteomes" id="UP000193077">
    <property type="component" value="Unassembled WGS sequence"/>
</dbReference>
<organism evidence="7 8">
    <name type="scientific">Falsiruegeria litorea R37</name>
    <dbReference type="NCBI Taxonomy" id="1200284"/>
    <lineage>
        <taxon>Bacteria</taxon>
        <taxon>Pseudomonadati</taxon>
        <taxon>Pseudomonadota</taxon>
        <taxon>Alphaproteobacteria</taxon>
        <taxon>Rhodobacterales</taxon>
        <taxon>Roseobacteraceae</taxon>
        <taxon>Falsiruegeria</taxon>
    </lineage>
</organism>
<evidence type="ECO:0000313" key="7">
    <source>
        <dbReference type="EMBL" id="SLN72265.1"/>
    </source>
</evidence>
<dbReference type="CDD" id="cd13673">
    <property type="entry name" value="PBP2_TRAP_SBP_like_2"/>
    <property type="match status" value="1"/>
</dbReference>
<keyword evidence="3" id="KW-0813">Transport</keyword>
<evidence type="ECO:0000256" key="4">
    <source>
        <dbReference type="ARBA" id="ARBA00022729"/>
    </source>
</evidence>
<evidence type="ECO:0000313" key="8">
    <source>
        <dbReference type="Proteomes" id="UP000193077"/>
    </source>
</evidence>
<gene>
    <name evidence="7" type="primary">yiaO_4</name>
    <name evidence="7" type="ORF">TRL7639_04299</name>
</gene>
<evidence type="ECO:0000256" key="3">
    <source>
        <dbReference type="ARBA" id="ARBA00022448"/>
    </source>
</evidence>
<dbReference type="PANTHER" id="PTHR33376">
    <property type="match status" value="1"/>
</dbReference>
<evidence type="ECO:0000256" key="2">
    <source>
        <dbReference type="ARBA" id="ARBA00009023"/>
    </source>
</evidence>
<dbReference type="EMBL" id="FWFO01000007">
    <property type="protein sequence ID" value="SLN72265.1"/>
    <property type="molecule type" value="Genomic_DNA"/>
</dbReference>
<dbReference type="NCBIfam" id="NF037995">
    <property type="entry name" value="TRAP_S1"/>
    <property type="match status" value="1"/>
</dbReference>
<keyword evidence="5" id="KW-0574">Periplasm</keyword>
<evidence type="ECO:0000256" key="6">
    <source>
        <dbReference type="SAM" id="SignalP"/>
    </source>
</evidence>
<protein>
    <submittedName>
        <fullName evidence="7">2,3-diketo-L-gulonate-binding periplasmic protein YiaO</fullName>
    </submittedName>
</protein>
<dbReference type="GO" id="GO:0055085">
    <property type="term" value="P:transmembrane transport"/>
    <property type="evidence" value="ECO:0007669"/>
    <property type="project" value="InterPro"/>
</dbReference>
<accession>A0A1Y5TTW5</accession>
<dbReference type="Gene3D" id="3.40.190.170">
    <property type="entry name" value="Bacterial extracellular solute-binding protein, family 7"/>
    <property type="match status" value="1"/>
</dbReference>
<evidence type="ECO:0000256" key="1">
    <source>
        <dbReference type="ARBA" id="ARBA00004418"/>
    </source>
</evidence>
<feature type="signal peptide" evidence="6">
    <location>
        <begin position="1"/>
        <end position="26"/>
    </location>
</feature>
<reference evidence="7 8" key="1">
    <citation type="submission" date="2017-03" db="EMBL/GenBank/DDBJ databases">
        <authorList>
            <person name="Afonso C.L."/>
            <person name="Miller P.J."/>
            <person name="Scott M.A."/>
            <person name="Spackman E."/>
            <person name="Goraichik I."/>
            <person name="Dimitrov K.M."/>
            <person name="Suarez D.L."/>
            <person name="Swayne D.E."/>
        </authorList>
    </citation>
    <scope>NUCLEOTIDE SEQUENCE [LARGE SCALE GENOMIC DNA]</scope>
    <source>
        <strain evidence="7 8">CECT 7639</strain>
    </source>
</reference>
<evidence type="ECO:0000256" key="5">
    <source>
        <dbReference type="ARBA" id="ARBA00022764"/>
    </source>
</evidence>
<dbReference type="InterPro" id="IPR018389">
    <property type="entry name" value="DctP_fam"/>
</dbReference>
<dbReference type="AlphaFoldDB" id="A0A1Y5TTW5"/>
<dbReference type="OrthoDB" id="9803763at2"/>
<dbReference type="PANTHER" id="PTHR33376:SF7">
    <property type="entry name" value="C4-DICARBOXYLATE-BINDING PROTEIN DCTB"/>
    <property type="match status" value="1"/>
</dbReference>
<feature type="chain" id="PRO_5012734874" evidence="6">
    <location>
        <begin position="27"/>
        <end position="334"/>
    </location>
</feature>
<sequence length="334" mass="36752">MMVSKILKSGVVALGFAGVTASSVSAQDIILGHVMDQEHIFHKVSEQFIERLDELSGGSMSVSYHPGGDLGDWTSIVEQVAQGAVQMTMSWNHSELDPRWDVSVLGYVANDWESGKEVYGPGSPMNDVYNGIMNDLGMELLGTIPTDFTGFVVRKGVDVPVNFPADAEGFKMRVPGMPMAIERYKATGFSAVPMAFSEVHTALQTGAIDGRAYSPPSEVLLFKDVLSAYVFTRENFEHTFWTANKRWFDGLTEEQQGWVKTAADEAVTWAWDNAEAESPKWFEQIEAAGIEVIELTPEQLEAYRAKVVDVEYPYMEGIIGAEVMGEIKKAAGVE</sequence>
<proteinExistence type="inferred from homology"/>
<dbReference type="Pfam" id="PF03480">
    <property type="entry name" value="DctP"/>
    <property type="match status" value="1"/>
</dbReference>
<comment type="subcellular location">
    <subcellularLocation>
        <location evidence="1">Periplasm</location>
    </subcellularLocation>
</comment>
<keyword evidence="4 6" id="KW-0732">Signal</keyword>
<dbReference type="GO" id="GO:0042597">
    <property type="term" value="C:periplasmic space"/>
    <property type="evidence" value="ECO:0007669"/>
    <property type="project" value="UniProtKB-SubCell"/>
</dbReference>
<keyword evidence="8" id="KW-1185">Reference proteome</keyword>